<evidence type="ECO:0000313" key="10">
    <source>
        <dbReference type="Proteomes" id="UP000322245"/>
    </source>
</evidence>
<evidence type="ECO:0000256" key="4">
    <source>
        <dbReference type="ARBA" id="ARBA00022801"/>
    </source>
</evidence>
<dbReference type="GO" id="GO:0003676">
    <property type="term" value="F:nucleic acid binding"/>
    <property type="evidence" value="ECO:0007669"/>
    <property type="project" value="InterPro"/>
</dbReference>
<dbReference type="PANTHER" id="PTHR12801">
    <property type="entry name" value="RNA EXONUCLEASE REXO1 / RECO3 FAMILY MEMBER-RELATED"/>
    <property type="match status" value="1"/>
</dbReference>
<dbReference type="GO" id="GO:0010629">
    <property type="term" value="P:negative regulation of gene expression"/>
    <property type="evidence" value="ECO:0007669"/>
    <property type="project" value="UniProtKB-ARBA"/>
</dbReference>
<feature type="region of interest" description="Disordered" evidence="7">
    <location>
        <begin position="899"/>
        <end position="920"/>
    </location>
</feature>
<feature type="domain" description="Exonuclease" evidence="8">
    <location>
        <begin position="309"/>
        <end position="478"/>
    </location>
</feature>
<evidence type="ECO:0000256" key="7">
    <source>
        <dbReference type="SAM" id="MobiDB-lite"/>
    </source>
</evidence>
<feature type="compositionally biased region" description="Basic and acidic residues" evidence="7">
    <location>
        <begin position="908"/>
        <end position="920"/>
    </location>
</feature>
<dbReference type="GO" id="GO:0004527">
    <property type="term" value="F:exonuclease activity"/>
    <property type="evidence" value="ECO:0007669"/>
    <property type="project" value="UniProtKB-KW"/>
</dbReference>
<gene>
    <name evidence="9" type="ORF">B9479_005629</name>
</gene>
<dbReference type="InterPro" id="IPR047021">
    <property type="entry name" value="REXO1/3/4-like"/>
</dbReference>
<dbReference type="EMBL" id="NIDF01000079">
    <property type="protein sequence ID" value="TYJ53722.1"/>
    <property type="molecule type" value="Genomic_DNA"/>
</dbReference>
<comment type="subcellular location">
    <subcellularLocation>
        <location evidence="1">Nucleus</location>
    </subcellularLocation>
</comment>
<protein>
    <recommendedName>
        <fullName evidence="8">Exonuclease domain-containing protein</fullName>
    </recommendedName>
</protein>
<dbReference type="Pfam" id="PF05742">
    <property type="entry name" value="TANGO2"/>
    <property type="match status" value="2"/>
</dbReference>
<evidence type="ECO:0000256" key="5">
    <source>
        <dbReference type="ARBA" id="ARBA00022839"/>
    </source>
</evidence>
<evidence type="ECO:0000313" key="9">
    <source>
        <dbReference type="EMBL" id="TYJ53722.1"/>
    </source>
</evidence>
<feature type="region of interest" description="Disordered" evidence="7">
    <location>
        <begin position="129"/>
        <end position="164"/>
    </location>
</feature>
<proteinExistence type="inferred from homology"/>
<dbReference type="PANTHER" id="PTHR12801:SF115">
    <property type="entry name" value="FI18136P1-RELATED"/>
    <property type="match status" value="1"/>
</dbReference>
<comment type="similarity">
    <text evidence="2">Belongs to the REXO1/REXO3 family.</text>
</comment>
<evidence type="ECO:0000256" key="1">
    <source>
        <dbReference type="ARBA" id="ARBA00004123"/>
    </source>
</evidence>
<reference evidence="9 10" key="1">
    <citation type="submission" date="2017-05" db="EMBL/GenBank/DDBJ databases">
        <title>The Genome Sequence of Tsuchiyaea wingfieldii DSM 27421.</title>
        <authorList>
            <person name="Cuomo C."/>
            <person name="Passer A."/>
            <person name="Billmyre B."/>
            <person name="Heitman J."/>
        </authorList>
    </citation>
    <scope>NUCLEOTIDE SEQUENCE [LARGE SCALE GENOMIC DNA]</scope>
    <source>
        <strain evidence="9 10">DSM 27421</strain>
    </source>
</reference>
<evidence type="ECO:0000256" key="6">
    <source>
        <dbReference type="ARBA" id="ARBA00023242"/>
    </source>
</evidence>
<feature type="compositionally biased region" description="Basic and acidic residues" evidence="7">
    <location>
        <begin position="149"/>
        <end position="164"/>
    </location>
</feature>
<evidence type="ECO:0000256" key="3">
    <source>
        <dbReference type="ARBA" id="ARBA00022722"/>
    </source>
</evidence>
<feature type="compositionally biased region" description="Low complexity" evidence="7">
    <location>
        <begin position="16"/>
        <end position="50"/>
    </location>
</feature>
<dbReference type="InterPro" id="IPR036397">
    <property type="entry name" value="RNaseH_sf"/>
</dbReference>
<keyword evidence="3" id="KW-0540">Nuclease</keyword>
<name>A0A5D3ASB5_9TREE</name>
<dbReference type="InterPro" id="IPR013520">
    <property type="entry name" value="Ribonucl_H"/>
</dbReference>
<evidence type="ECO:0000256" key="2">
    <source>
        <dbReference type="ARBA" id="ARBA00006357"/>
    </source>
</evidence>
<dbReference type="InterPro" id="IPR008551">
    <property type="entry name" value="TANGO2"/>
</dbReference>
<keyword evidence="6" id="KW-0539">Nucleus</keyword>
<sequence length="920" mass="100217">MNTGIAEDGAGAKKQVVPSSRPGVPVSTSLTAAPKSLPSTSSIPSRASSSADYGRPPNLPLNIKVTPQPRTDRQKALATLFTQFSKLYGPIIHLEPSLAHDTTLSQENEISVSSSSLRTYKTAIHHAAVSISRRPPPTSLSHPSVGTVKESREKGEKAEKEKSERLERSRVERYFLKKEDFAKWRYPLPDDPELVGEGTGSKPSGEGETHNCDRCKISFTVSSQNLAARFGECRYHYGRTAPERVEGRRKWIYSCCGKERGEGGCEDGVHVFKEEDDQALARREGFKSVRTCTEESKRDGKSIVGDGFGVVAMDCEMINTTAGLSLGRVTIVDENGNILLDELVRQSVPILQVTASLIVDVNTRFSGISPGQLDSALMDLPAVRSAACMFIGPETVIVGHGLENDLRALRLLHDKVIDTAIVFPHDKGPPFRRALRDIVKEKLGYFIQDRTSDLGHSSAEDAKATLDALKWKKVISTTTSWLYIGVGRRVISEARRIITANSFDGLIGGPCAIYHSLASGKPSSIFASSAQDPQSLLRLPSEGSKKKVSTDSLSTLIVNLAKMCVTFFTLAQPGFKLVLAFNRDEFLDRPTLPADWHNFAPSSTANGSATPLTPTSPLSENGTLLYNTDKPLLQAASEKHMDQEEARVLSGLDRGKAEGGTWLGISKDLKVGLLTNIVRYPAEDGIKPLSPPPSRGKLLREFLLPSSSSQAPSSGDVQSYISSHLPTAGNYEGFNLLLFSLSPSLPSASVGYLTNRPKPESLNLDHLSRKSRKTGEDRGCTGLSNGPLETVDKWPKVESGEGRMAQTLKEWEEKEEGVDALVERMYDVLSPTIPVDSDDDLLHTTTVQPVKLSPQMTVIPPSASSSSQGRWKGTRTATVILVHDNGKVVYVERDIWELGENGDPQKGNGERRFEFSGDVE</sequence>
<keyword evidence="4" id="KW-0378">Hydrolase</keyword>
<dbReference type="Proteomes" id="UP000322245">
    <property type="component" value="Unassembled WGS sequence"/>
</dbReference>
<dbReference type="CDD" id="cd06145">
    <property type="entry name" value="REX1_like"/>
    <property type="match status" value="1"/>
</dbReference>
<keyword evidence="5" id="KW-0269">Exonuclease</keyword>
<organism evidence="9 10">
    <name type="scientific">Cryptococcus floricola</name>
    <dbReference type="NCBI Taxonomy" id="2591691"/>
    <lineage>
        <taxon>Eukaryota</taxon>
        <taxon>Fungi</taxon>
        <taxon>Dikarya</taxon>
        <taxon>Basidiomycota</taxon>
        <taxon>Agaricomycotina</taxon>
        <taxon>Tremellomycetes</taxon>
        <taxon>Tremellales</taxon>
        <taxon>Cryptococcaceae</taxon>
        <taxon>Cryptococcus</taxon>
    </lineage>
</organism>
<dbReference type="InterPro" id="IPR012337">
    <property type="entry name" value="RNaseH-like_sf"/>
</dbReference>
<dbReference type="InterPro" id="IPR034922">
    <property type="entry name" value="REX1-like_exo"/>
</dbReference>
<dbReference type="GO" id="GO:0005634">
    <property type="term" value="C:nucleus"/>
    <property type="evidence" value="ECO:0007669"/>
    <property type="project" value="UniProtKB-SubCell"/>
</dbReference>
<dbReference type="SUPFAM" id="SSF53098">
    <property type="entry name" value="Ribonuclease H-like"/>
    <property type="match status" value="1"/>
</dbReference>
<dbReference type="FunFam" id="3.30.420.10:FF:000031">
    <property type="entry name" value="RNA exonuclease 1"/>
    <property type="match status" value="1"/>
</dbReference>
<dbReference type="AlphaFoldDB" id="A0A5D3ASB5"/>
<dbReference type="SMART" id="SM00479">
    <property type="entry name" value="EXOIII"/>
    <property type="match status" value="1"/>
</dbReference>
<keyword evidence="10" id="KW-1185">Reference proteome</keyword>
<accession>A0A5D3ASB5</accession>
<comment type="caution">
    <text evidence="9">The sequence shown here is derived from an EMBL/GenBank/DDBJ whole genome shotgun (WGS) entry which is preliminary data.</text>
</comment>
<feature type="region of interest" description="Disordered" evidence="7">
    <location>
        <begin position="768"/>
        <end position="789"/>
    </location>
</feature>
<evidence type="ECO:0000259" key="8">
    <source>
        <dbReference type="SMART" id="SM00479"/>
    </source>
</evidence>
<dbReference type="Gene3D" id="3.30.420.10">
    <property type="entry name" value="Ribonuclease H-like superfamily/Ribonuclease H"/>
    <property type="match status" value="1"/>
</dbReference>
<feature type="region of interest" description="Disordered" evidence="7">
    <location>
        <begin position="1"/>
        <end position="70"/>
    </location>
</feature>